<protein>
    <submittedName>
        <fullName evidence="3">Uncharacterized protein</fullName>
    </submittedName>
</protein>
<keyword evidence="2" id="KW-1185">Reference proteome</keyword>
<dbReference type="GeneID" id="110142699"/>
<feature type="compositionally biased region" description="Basic and acidic residues" evidence="1">
    <location>
        <begin position="104"/>
        <end position="116"/>
    </location>
</feature>
<sequence length="155" mass="16165">MARRREVPGGRPPPAARAPGAVTAPGWGLRAAGPAPPPPCPSPSPPGAAGSLRPGPPRGPCAGWPRAGPRWRRGEGRATRGPVSSLRPPRGLLAGASSPGAKVLEPDSRGGLREGVSRPSHGPFPQWTWFEFQTSLVAQMIKNLPAMQEIQVNFS</sequence>
<accession>A0ABM4GZZ0</accession>
<feature type="compositionally biased region" description="Low complexity" evidence="1">
    <location>
        <begin position="17"/>
        <end position="33"/>
    </location>
</feature>
<name>A0ABM4GZZ0_ODOVR</name>
<reference evidence="2" key="1">
    <citation type="journal article" date="2022" name="J. Hered.">
        <title>A De Novo Chromosome-Level Genome Assembly of the White-Tailed Deer, Odocoileus Virginianus.</title>
        <authorList>
            <person name="London E.W."/>
            <person name="Roca A.L."/>
            <person name="Novakofski J.E."/>
            <person name="Mateus-Pinilla N.E."/>
        </authorList>
    </citation>
    <scope>NUCLEOTIDE SEQUENCE [LARGE SCALE GENOMIC DNA]</scope>
</reference>
<proteinExistence type="predicted"/>
<organism evidence="2 3">
    <name type="scientific">Odocoileus virginianus</name>
    <name type="common">White-tailed deer</name>
    <dbReference type="NCBI Taxonomy" id="9874"/>
    <lineage>
        <taxon>Eukaryota</taxon>
        <taxon>Metazoa</taxon>
        <taxon>Chordata</taxon>
        <taxon>Craniata</taxon>
        <taxon>Vertebrata</taxon>
        <taxon>Euteleostomi</taxon>
        <taxon>Mammalia</taxon>
        <taxon>Eutheria</taxon>
        <taxon>Laurasiatheria</taxon>
        <taxon>Artiodactyla</taxon>
        <taxon>Ruminantia</taxon>
        <taxon>Pecora</taxon>
        <taxon>Cervidae</taxon>
        <taxon>Odocoileinae</taxon>
        <taxon>Odocoileus</taxon>
    </lineage>
</organism>
<dbReference type="RefSeq" id="XP_070308885.1">
    <property type="nucleotide sequence ID" value="XM_070452784.1"/>
</dbReference>
<feature type="region of interest" description="Disordered" evidence="1">
    <location>
        <begin position="1"/>
        <end position="124"/>
    </location>
</feature>
<reference evidence="3" key="2">
    <citation type="submission" date="2025-08" db="UniProtKB">
        <authorList>
            <consortium name="RefSeq"/>
        </authorList>
    </citation>
    <scope>IDENTIFICATION</scope>
    <source>
        <tissue evidence="3">Tongue muscle</tissue>
    </source>
</reference>
<feature type="compositionally biased region" description="Pro residues" evidence="1">
    <location>
        <begin position="34"/>
        <end position="46"/>
    </location>
</feature>
<evidence type="ECO:0000256" key="1">
    <source>
        <dbReference type="SAM" id="MobiDB-lite"/>
    </source>
</evidence>
<evidence type="ECO:0000313" key="2">
    <source>
        <dbReference type="Proteomes" id="UP001652640"/>
    </source>
</evidence>
<evidence type="ECO:0000313" key="3">
    <source>
        <dbReference type="RefSeq" id="XP_070308885.1"/>
    </source>
</evidence>
<dbReference type="Proteomes" id="UP001652640">
    <property type="component" value="Chromosome 22"/>
</dbReference>
<gene>
    <name evidence="3" type="primary">LOC110142699</name>
</gene>